<dbReference type="EMBL" id="MN739520">
    <property type="protein sequence ID" value="QHT10433.1"/>
    <property type="molecule type" value="Genomic_DNA"/>
</dbReference>
<keyword evidence="1" id="KW-0812">Transmembrane</keyword>
<evidence type="ECO:0000256" key="1">
    <source>
        <dbReference type="SAM" id="Phobius"/>
    </source>
</evidence>
<reference evidence="2" key="1">
    <citation type="journal article" date="2020" name="Nature">
        <title>Giant virus diversity and host interactions through global metagenomics.</title>
        <authorList>
            <person name="Schulz F."/>
            <person name="Roux S."/>
            <person name="Paez-Espino D."/>
            <person name="Jungbluth S."/>
            <person name="Walsh D.A."/>
            <person name="Denef V.J."/>
            <person name="McMahon K.D."/>
            <person name="Konstantinidis K.T."/>
            <person name="Eloe-Fadrosh E.A."/>
            <person name="Kyrpides N.C."/>
            <person name="Woyke T."/>
        </authorList>
    </citation>
    <scope>NUCLEOTIDE SEQUENCE</scope>
    <source>
        <strain evidence="2">GVMAG-M-3300023174-107</strain>
    </source>
</reference>
<protein>
    <submittedName>
        <fullName evidence="2">Uncharacterized protein</fullName>
    </submittedName>
</protein>
<evidence type="ECO:0000313" key="2">
    <source>
        <dbReference type="EMBL" id="QHT10433.1"/>
    </source>
</evidence>
<accession>A0A6C0D1V1</accession>
<keyword evidence="1" id="KW-1133">Transmembrane helix</keyword>
<feature type="transmembrane region" description="Helical" evidence="1">
    <location>
        <begin position="31"/>
        <end position="48"/>
    </location>
</feature>
<proteinExistence type="predicted"/>
<sequence>MCWLMFLYSALLFFVLTPGILLTLPPKGKKMTVAAVHAVVFGLVWGLTHKMVAQWVR</sequence>
<dbReference type="AlphaFoldDB" id="A0A6C0D1V1"/>
<feature type="transmembrane region" description="Helical" evidence="1">
    <location>
        <begin position="6"/>
        <end position="24"/>
    </location>
</feature>
<name>A0A6C0D1V1_9ZZZZ</name>
<organism evidence="2">
    <name type="scientific">viral metagenome</name>
    <dbReference type="NCBI Taxonomy" id="1070528"/>
    <lineage>
        <taxon>unclassified sequences</taxon>
        <taxon>metagenomes</taxon>
        <taxon>organismal metagenomes</taxon>
    </lineage>
</organism>
<keyword evidence="1" id="KW-0472">Membrane</keyword>